<dbReference type="SMART" id="SM00062">
    <property type="entry name" value="PBPb"/>
    <property type="match status" value="1"/>
</dbReference>
<name>A0A1B2DLZ2_9BACL</name>
<evidence type="ECO:0000313" key="4">
    <source>
        <dbReference type="EMBL" id="ANY68727.1"/>
    </source>
</evidence>
<gene>
    <name evidence="4" type="ORF">BBD42_21355</name>
</gene>
<sequence>MARKSFVFLLAACWFLLVACGTGPEPHATNQPAASSGEAAAGGQNSLKAVQASGKLRIGTEGTYAPFTYHDENGKLVGFDVEIAAEISKRIGVEPEFIETPWADIFAGLDAGKFDVVFNQVSIRDDRLEQYYFSDPYIYSHIVLIVKQDNTDIKKLSDLKGKKAAQSLTSNLLDIAQRYGAEIVPSKGFDEAISLLLSGDVDATVNDGLTYLELLHRDPEAPLKIVDEMSEATASGALFTKGHDELVIAVNRALADMKKDGTYLEISTKYFGTDVSK</sequence>
<evidence type="ECO:0000259" key="3">
    <source>
        <dbReference type="SMART" id="SM00062"/>
    </source>
</evidence>
<keyword evidence="1 2" id="KW-0732">Signal</keyword>
<feature type="domain" description="Solute-binding protein family 3/N-terminal" evidence="3">
    <location>
        <begin position="55"/>
        <end position="274"/>
    </location>
</feature>
<dbReference type="CDD" id="cd13711">
    <property type="entry name" value="PBP2_Ngo0372_TcyA"/>
    <property type="match status" value="1"/>
</dbReference>
<dbReference type="SUPFAM" id="SSF53850">
    <property type="entry name" value="Periplasmic binding protein-like II"/>
    <property type="match status" value="1"/>
</dbReference>
<accession>A0A1B2DLZ2</accession>
<dbReference type="Gene3D" id="3.40.190.10">
    <property type="entry name" value="Periplasmic binding protein-like II"/>
    <property type="match status" value="2"/>
</dbReference>
<proteinExistence type="predicted"/>
<dbReference type="PANTHER" id="PTHR35936">
    <property type="entry name" value="MEMBRANE-BOUND LYTIC MUREIN TRANSGLYCOSYLASE F"/>
    <property type="match status" value="1"/>
</dbReference>
<organism evidence="4">
    <name type="scientific">Paenibacillus sp. BIHB 4019</name>
    <dbReference type="NCBI Taxonomy" id="1870819"/>
    <lineage>
        <taxon>Bacteria</taxon>
        <taxon>Bacillati</taxon>
        <taxon>Bacillota</taxon>
        <taxon>Bacilli</taxon>
        <taxon>Bacillales</taxon>
        <taxon>Paenibacillaceae</taxon>
        <taxon>Paenibacillus</taxon>
    </lineage>
</organism>
<protein>
    <submittedName>
        <fullName evidence="4">Amino acid ABC transporter substrate-binding protein</fullName>
    </submittedName>
</protein>
<feature type="signal peptide" evidence="2">
    <location>
        <begin position="1"/>
        <end position="19"/>
    </location>
</feature>
<dbReference type="Pfam" id="PF00497">
    <property type="entry name" value="SBP_bac_3"/>
    <property type="match status" value="1"/>
</dbReference>
<dbReference type="RefSeq" id="WP_099519832.1">
    <property type="nucleotide sequence ID" value="NZ_CP016808.1"/>
</dbReference>
<dbReference type="PROSITE" id="PS51257">
    <property type="entry name" value="PROKAR_LIPOPROTEIN"/>
    <property type="match status" value="1"/>
</dbReference>
<dbReference type="EMBL" id="CP016808">
    <property type="protein sequence ID" value="ANY68727.1"/>
    <property type="molecule type" value="Genomic_DNA"/>
</dbReference>
<evidence type="ECO:0000256" key="1">
    <source>
        <dbReference type="ARBA" id="ARBA00022729"/>
    </source>
</evidence>
<dbReference type="PANTHER" id="PTHR35936:SF34">
    <property type="entry name" value="ABC TRANSPORTER EXTRACELLULAR-BINDING PROTEIN YCKB-RELATED"/>
    <property type="match status" value="1"/>
</dbReference>
<dbReference type="InterPro" id="IPR001638">
    <property type="entry name" value="Solute-binding_3/MltF_N"/>
</dbReference>
<evidence type="ECO:0000256" key="2">
    <source>
        <dbReference type="SAM" id="SignalP"/>
    </source>
</evidence>
<reference evidence="4" key="1">
    <citation type="submission" date="2016-08" db="EMBL/GenBank/DDBJ databases">
        <title>Complete Genome Seqeunce of Paenibacillus sp. BIHB 4019 from tea rhizoplane.</title>
        <authorList>
            <person name="Thakur R."/>
            <person name="Swarnkar M.K."/>
            <person name="Gulati A."/>
        </authorList>
    </citation>
    <scope>NUCLEOTIDE SEQUENCE [LARGE SCALE GENOMIC DNA]</scope>
    <source>
        <strain evidence="4">BIHB4019</strain>
    </source>
</reference>
<dbReference type="AlphaFoldDB" id="A0A1B2DLZ2"/>
<feature type="chain" id="PRO_5039660620" evidence="2">
    <location>
        <begin position="20"/>
        <end position="277"/>
    </location>
</feature>